<dbReference type="Gramene" id="KQK19656">
    <property type="protein sequence ID" value="KQK19656"/>
    <property type="gene ID" value="BRADI_1g49613v3"/>
</dbReference>
<evidence type="ECO:0000313" key="3">
    <source>
        <dbReference type="EnsemblPlants" id="KQK19656"/>
    </source>
</evidence>
<keyword evidence="4" id="KW-1185">Reference proteome</keyword>
<gene>
    <name evidence="2" type="ORF">BRADI_1g49613v3</name>
</gene>
<dbReference type="Proteomes" id="UP000008810">
    <property type="component" value="Chromosome 1"/>
</dbReference>
<reference evidence="2" key="2">
    <citation type="submission" date="2017-06" db="EMBL/GenBank/DDBJ databases">
        <title>WGS assembly of Brachypodium distachyon.</title>
        <authorList>
            <consortium name="The International Brachypodium Initiative"/>
            <person name="Lucas S."/>
            <person name="Harmon-Smith M."/>
            <person name="Lail K."/>
            <person name="Tice H."/>
            <person name="Grimwood J."/>
            <person name="Bruce D."/>
            <person name="Barry K."/>
            <person name="Shu S."/>
            <person name="Lindquist E."/>
            <person name="Wang M."/>
            <person name="Pitluck S."/>
            <person name="Vogel J.P."/>
            <person name="Garvin D.F."/>
            <person name="Mockler T.C."/>
            <person name="Schmutz J."/>
            <person name="Rokhsar D."/>
            <person name="Bevan M.W."/>
        </authorList>
    </citation>
    <scope>NUCLEOTIDE SEQUENCE</scope>
    <source>
        <strain evidence="2">Bd21</strain>
    </source>
</reference>
<dbReference type="EnsemblPlants" id="KQK19656">
    <property type="protein sequence ID" value="KQK19656"/>
    <property type="gene ID" value="BRADI_1g49613v3"/>
</dbReference>
<sequence length="364" mass="40658">MPKRQSTPEPCPCGHITAKRRQQTRRRRQHLYLVVDDWRRGYSVRKIDLESSSDLQAADRDRDQDPELEPLPDPPVVRFEGEHGYLQLFGAHGTKILAFPAYGAADFPIYDIQTSAITLCAHPNNLRSHFPVVLASIDGALHMLRGSCLFVLEAPPPPAPAYNRAGDQPWSWTTKLTDLPFSTPYVDSFALHPDGRTVFVSTKGPAATFSVDTRSLRSTCHGGWRLPLQGEGVFDKELDAWVGLCDYEGGVGYLCCCEVFSAECRTMLVWTLGKDRLFCADEKRRHLGARLLATGGGGYCLVEAVLREDEEVGTCRVFHVTTFGLMYDEDGEIRTTGRRRAGSYEMSDAHEHSELWGSPAAFYL</sequence>
<dbReference type="PANTHER" id="PTHR33085">
    <property type="entry name" value="OS12G0113100 PROTEIN-RELATED"/>
    <property type="match status" value="1"/>
</dbReference>
<dbReference type="EMBL" id="CM000880">
    <property type="protein sequence ID" value="KQK19656.1"/>
    <property type="molecule type" value="Genomic_DNA"/>
</dbReference>
<reference evidence="2 3" key="1">
    <citation type="journal article" date="2010" name="Nature">
        <title>Genome sequencing and analysis of the model grass Brachypodium distachyon.</title>
        <authorList>
            <consortium name="International Brachypodium Initiative"/>
        </authorList>
    </citation>
    <scope>NUCLEOTIDE SEQUENCE [LARGE SCALE GENOMIC DNA]</scope>
    <source>
        <strain evidence="2 3">Bd21</strain>
    </source>
</reference>
<name>A0A0Q3H9H1_BRADI</name>
<dbReference type="InParanoid" id="A0A0Q3H9H1"/>
<dbReference type="AlphaFoldDB" id="A0A0Q3H9H1"/>
<dbReference type="InterPro" id="IPR012871">
    <property type="entry name" value="DUF1668_ORYSA"/>
</dbReference>
<reference evidence="3" key="3">
    <citation type="submission" date="2018-08" db="UniProtKB">
        <authorList>
            <consortium name="EnsemblPlants"/>
        </authorList>
    </citation>
    <scope>IDENTIFICATION</scope>
    <source>
        <strain evidence="3">cv. Bd21</strain>
    </source>
</reference>
<proteinExistence type="predicted"/>
<protein>
    <recommendedName>
        <fullName evidence="5">DUF295 domain-containing protein</fullName>
    </recommendedName>
</protein>
<evidence type="ECO:0000313" key="2">
    <source>
        <dbReference type="EMBL" id="KQK19656.1"/>
    </source>
</evidence>
<dbReference type="OrthoDB" id="671947at2759"/>
<accession>A0A0Q3H9H1</accession>
<dbReference type="Pfam" id="PF07893">
    <property type="entry name" value="DUF1668"/>
    <property type="match status" value="1"/>
</dbReference>
<feature type="region of interest" description="Disordered" evidence="1">
    <location>
        <begin position="53"/>
        <end position="73"/>
    </location>
</feature>
<dbReference type="PANTHER" id="PTHR33085:SF84">
    <property type="entry name" value="DUF1618 DOMAIN-CONTAINING PROTEIN"/>
    <property type="match status" value="1"/>
</dbReference>
<evidence type="ECO:0000313" key="4">
    <source>
        <dbReference type="Proteomes" id="UP000008810"/>
    </source>
</evidence>
<evidence type="ECO:0008006" key="5">
    <source>
        <dbReference type="Google" id="ProtNLM"/>
    </source>
</evidence>
<evidence type="ECO:0000256" key="1">
    <source>
        <dbReference type="SAM" id="MobiDB-lite"/>
    </source>
</evidence>
<organism evidence="2">
    <name type="scientific">Brachypodium distachyon</name>
    <name type="common">Purple false brome</name>
    <name type="synonym">Trachynia distachya</name>
    <dbReference type="NCBI Taxonomy" id="15368"/>
    <lineage>
        <taxon>Eukaryota</taxon>
        <taxon>Viridiplantae</taxon>
        <taxon>Streptophyta</taxon>
        <taxon>Embryophyta</taxon>
        <taxon>Tracheophyta</taxon>
        <taxon>Spermatophyta</taxon>
        <taxon>Magnoliopsida</taxon>
        <taxon>Liliopsida</taxon>
        <taxon>Poales</taxon>
        <taxon>Poaceae</taxon>
        <taxon>BOP clade</taxon>
        <taxon>Pooideae</taxon>
        <taxon>Stipodae</taxon>
        <taxon>Brachypodieae</taxon>
        <taxon>Brachypodium</taxon>
    </lineage>
</organism>